<evidence type="ECO:0000256" key="9">
    <source>
        <dbReference type="ARBA" id="ARBA00023157"/>
    </source>
</evidence>
<dbReference type="FunFam" id="1.20.1070.10:FF:000024">
    <property type="entry name" value="Olfactory receptor"/>
    <property type="match status" value="1"/>
</dbReference>
<evidence type="ECO:0000256" key="8">
    <source>
        <dbReference type="ARBA" id="ARBA00023136"/>
    </source>
</evidence>
<dbReference type="AlphaFoldDB" id="A0AAR2KSX8"/>
<reference evidence="15 16" key="1">
    <citation type="submission" date="2020-10" db="EMBL/GenBank/DDBJ databases">
        <title>Pygocentrus nattereri (red-bellied piranha) genome, fPygNat1, primary haplotype.</title>
        <authorList>
            <person name="Myers G."/>
            <person name="Meyer A."/>
            <person name="Karagic N."/>
            <person name="Pippel M."/>
            <person name="Winkler S."/>
            <person name="Tracey A."/>
            <person name="Wood J."/>
            <person name="Formenti G."/>
            <person name="Howe K."/>
            <person name="Fedrigo O."/>
            <person name="Jarvis E.D."/>
        </authorList>
    </citation>
    <scope>NUCLEOTIDE SEQUENCE [LARGE SCALE GENOMIC DNA]</scope>
</reference>
<keyword evidence="7" id="KW-0297">G-protein coupled receptor</keyword>
<dbReference type="PROSITE" id="PS50262">
    <property type="entry name" value="G_PROTEIN_RECEP_F1_2"/>
    <property type="match status" value="1"/>
</dbReference>
<reference evidence="15" key="2">
    <citation type="submission" date="2025-08" db="UniProtKB">
        <authorList>
            <consortium name="Ensembl"/>
        </authorList>
    </citation>
    <scope>IDENTIFICATION</scope>
</reference>
<keyword evidence="8 13" id="KW-0472">Membrane</keyword>
<feature type="transmembrane region" description="Helical" evidence="13">
    <location>
        <begin position="144"/>
        <end position="166"/>
    </location>
</feature>
<dbReference type="Pfam" id="PF13853">
    <property type="entry name" value="7tm_4"/>
    <property type="match status" value="1"/>
</dbReference>
<evidence type="ECO:0000256" key="13">
    <source>
        <dbReference type="SAM" id="Phobius"/>
    </source>
</evidence>
<reference evidence="15" key="3">
    <citation type="submission" date="2025-09" db="UniProtKB">
        <authorList>
            <consortium name="Ensembl"/>
        </authorList>
    </citation>
    <scope>IDENTIFICATION</scope>
</reference>
<dbReference type="SUPFAM" id="SSF81321">
    <property type="entry name" value="Family A G protein-coupled receptor-like"/>
    <property type="match status" value="1"/>
</dbReference>
<dbReference type="GO" id="GO:0004930">
    <property type="term" value="F:G protein-coupled receptor activity"/>
    <property type="evidence" value="ECO:0007669"/>
    <property type="project" value="UniProtKB-KW"/>
</dbReference>
<feature type="domain" description="G-protein coupled receptors family 1 profile" evidence="14">
    <location>
        <begin position="44"/>
        <end position="292"/>
    </location>
</feature>
<evidence type="ECO:0000313" key="16">
    <source>
        <dbReference type="Proteomes" id="UP001501920"/>
    </source>
</evidence>
<evidence type="ECO:0000256" key="6">
    <source>
        <dbReference type="ARBA" id="ARBA00022989"/>
    </source>
</evidence>
<dbReference type="PRINTS" id="PR00245">
    <property type="entry name" value="OLFACTORYR"/>
</dbReference>
<feature type="transmembrane region" description="Helical" evidence="13">
    <location>
        <begin position="203"/>
        <end position="223"/>
    </location>
</feature>
<keyword evidence="5" id="KW-0552">Olfaction</keyword>
<feature type="transmembrane region" description="Helical" evidence="13">
    <location>
        <begin position="26"/>
        <end position="50"/>
    </location>
</feature>
<keyword evidence="12" id="KW-0807">Transducer</keyword>
<keyword evidence="4 13" id="KW-0812">Transmembrane</keyword>
<dbReference type="InterPro" id="IPR017452">
    <property type="entry name" value="GPCR_Rhodpsn_7TM"/>
</dbReference>
<dbReference type="Ensembl" id="ENSPNAT00000058153.1">
    <property type="protein sequence ID" value="ENSPNAP00000065599.1"/>
    <property type="gene ID" value="ENSPNAG00000037423.1"/>
</dbReference>
<keyword evidence="16" id="KW-1185">Reference proteome</keyword>
<feature type="transmembrane region" description="Helical" evidence="13">
    <location>
        <begin position="62"/>
        <end position="82"/>
    </location>
</feature>
<dbReference type="InterPro" id="IPR052921">
    <property type="entry name" value="GPCR1_Superfamily_Member"/>
</dbReference>
<evidence type="ECO:0000313" key="15">
    <source>
        <dbReference type="Ensembl" id="ENSPNAP00000065599.1"/>
    </source>
</evidence>
<name>A0AAR2KSX8_PYGNA</name>
<keyword evidence="9" id="KW-1015">Disulfide bond</keyword>
<dbReference type="GO" id="GO:0005886">
    <property type="term" value="C:plasma membrane"/>
    <property type="evidence" value="ECO:0007669"/>
    <property type="project" value="UniProtKB-SubCell"/>
</dbReference>
<keyword evidence="11" id="KW-0325">Glycoprotein</keyword>
<proteinExistence type="predicted"/>
<keyword evidence="2" id="KW-1003">Cell membrane</keyword>
<evidence type="ECO:0000256" key="7">
    <source>
        <dbReference type="ARBA" id="ARBA00023040"/>
    </source>
</evidence>
<organism evidence="15 16">
    <name type="scientific">Pygocentrus nattereri</name>
    <name type="common">Red-bellied piranha</name>
    <dbReference type="NCBI Taxonomy" id="42514"/>
    <lineage>
        <taxon>Eukaryota</taxon>
        <taxon>Metazoa</taxon>
        <taxon>Chordata</taxon>
        <taxon>Craniata</taxon>
        <taxon>Vertebrata</taxon>
        <taxon>Euteleostomi</taxon>
        <taxon>Actinopterygii</taxon>
        <taxon>Neopterygii</taxon>
        <taxon>Teleostei</taxon>
        <taxon>Ostariophysi</taxon>
        <taxon>Characiformes</taxon>
        <taxon>Characoidei</taxon>
        <taxon>Pygocentrus</taxon>
    </lineage>
</organism>
<feature type="transmembrane region" description="Helical" evidence="13">
    <location>
        <begin position="275"/>
        <end position="294"/>
    </location>
</feature>
<sequence length="323" mass="36573">MASGYEIQVYVLFTLSGLDGIAENRYVLFSLTALSLCYDLILLCNFTVIFSIASDKGLHEPMYIFLCNLCVNSLYGTAGFYPKFMYDLLSPFHVISYAGCLIQIFVIYSSALCDFSTLTVMAYDRYVAICRPLEYHSEMTSQKVIKCILFSWLAPFFCIAVVVLLLSRLTLCGSKIGKLYCETWAVAKLACYSTMVNNVVGQVVTGIYFGHAVLIFCSYLKLIQTCRKSKEGRYRFMQTCVPHLLALSNVTVALLFDVFYSRYGSSSLSQGIRNFLALEFLLIPPILNPLIYGLQLTKIRKRVMKLYYSCCGAKPFQQINLYK</sequence>
<evidence type="ECO:0000256" key="5">
    <source>
        <dbReference type="ARBA" id="ARBA00022725"/>
    </source>
</evidence>
<evidence type="ECO:0000256" key="3">
    <source>
        <dbReference type="ARBA" id="ARBA00022606"/>
    </source>
</evidence>
<accession>A0AAR2KSX8</accession>
<dbReference type="PROSITE" id="PS00237">
    <property type="entry name" value="G_PROTEIN_RECEP_F1_1"/>
    <property type="match status" value="1"/>
</dbReference>
<evidence type="ECO:0000256" key="1">
    <source>
        <dbReference type="ARBA" id="ARBA00004651"/>
    </source>
</evidence>
<feature type="transmembrane region" description="Helical" evidence="13">
    <location>
        <begin position="94"/>
        <end position="123"/>
    </location>
</feature>
<dbReference type="InterPro" id="IPR000725">
    <property type="entry name" value="Olfact_rcpt"/>
</dbReference>
<comment type="subcellular location">
    <subcellularLocation>
        <location evidence="1">Cell membrane</location>
        <topology evidence="1">Multi-pass membrane protein</topology>
    </subcellularLocation>
</comment>
<dbReference type="PANTHER" id="PTHR26451">
    <property type="entry name" value="G_PROTEIN_RECEP_F1_2 DOMAIN-CONTAINING PROTEIN"/>
    <property type="match status" value="1"/>
</dbReference>
<evidence type="ECO:0000256" key="2">
    <source>
        <dbReference type="ARBA" id="ARBA00022475"/>
    </source>
</evidence>
<dbReference type="InterPro" id="IPR000276">
    <property type="entry name" value="GPCR_Rhodpsn"/>
</dbReference>
<evidence type="ECO:0000256" key="4">
    <source>
        <dbReference type="ARBA" id="ARBA00022692"/>
    </source>
</evidence>
<keyword evidence="3" id="KW-0716">Sensory transduction</keyword>
<feature type="transmembrane region" description="Helical" evidence="13">
    <location>
        <begin position="244"/>
        <end position="263"/>
    </location>
</feature>
<dbReference type="Proteomes" id="UP001501920">
    <property type="component" value="Chromosome 17"/>
</dbReference>
<evidence type="ECO:0000259" key="14">
    <source>
        <dbReference type="PROSITE" id="PS50262"/>
    </source>
</evidence>
<evidence type="ECO:0000256" key="12">
    <source>
        <dbReference type="ARBA" id="ARBA00023224"/>
    </source>
</evidence>
<dbReference type="PANTHER" id="PTHR26451:SF871">
    <property type="entry name" value="ODORANT RECEPTOR-RELATED"/>
    <property type="match status" value="1"/>
</dbReference>
<keyword evidence="6 13" id="KW-1133">Transmembrane helix</keyword>
<protein>
    <recommendedName>
        <fullName evidence="14">G-protein coupled receptors family 1 profile domain-containing protein</fullName>
    </recommendedName>
</protein>
<dbReference type="Gene3D" id="1.20.1070.10">
    <property type="entry name" value="Rhodopsin 7-helix transmembrane proteins"/>
    <property type="match status" value="1"/>
</dbReference>
<dbReference type="GO" id="GO:0005549">
    <property type="term" value="F:odorant binding"/>
    <property type="evidence" value="ECO:0007669"/>
    <property type="project" value="TreeGrafter"/>
</dbReference>
<dbReference type="GO" id="GO:0004984">
    <property type="term" value="F:olfactory receptor activity"/>
    <property type="evidence" value="ECO:0007669"/>
    <property type="project" value="InterPro"/>
</dbReference>
<evidence type="ECO:0000256" key="10">
    <source>
        <dbReference type="ARBA" id="ARBA00023170"/>
    </source>
</evidence>
<evidence type="ECO:0000256" key="11">
    <source>
        <dbReference type="ARBA" id="ARBA00023180"/>
    </source>
</evidence>
<dbReference type="GeneTree" id="ENSGT00950000183023"/>
<keyword evidence="10" id="KW-0675">Receptor</keyword>